<dbReference type="PANTHER" id="PTHR22901:SF0">
    <property type="entry name" value="SIALATE O-ACETYLESTERASE"/>
    <property type="match status" value="1"/>
</dbReference>
<dbReference type="KEGG" id="lgi:LOTGIDRAFT_133472"/>
<dbReference type="PANTHER" id="PTHR22901">
    <property type="entry name" value="SIALATE O-ACETYLESTERASE"/>
    <property type="match status" value="1"/>
</dbReference>
<gene>
    <name evidence="3" type="ORF">LOTGIDRAFT_133472</name>
</gene>
<evidence type="ECO:0000313" key="4">
    <source>
        <dbReference type="Proteomes" id="UP000030746"/>
    </source>
</evidence>
<accession>V3ZRB7</accession>
<evidence type="ECO:0000259" key="2">
    <source>
        <dbReference type="Pfam" id="PF03629"/>
    </source>
</evidence>
<dbReference type="RefSeq" id="XP_009065847.1">
    <property type="nucleotide sequence ID" value="XM_009067599.1"/>
</dbReference>
<dbReference type="OrthoDB" id="42638at2759"/>
<dbReference type="GO" id="GO:0005975">
    <property type="term" value="P:carbohydrate metabolic process"/>
    <property type="evidence" value="ECO:0007669"/>
    <property type="project" value="TreeGrafter"/>
</dbReference>
<keyword evidence="1" id="KW-0378">Hydrolase</keyword>
<feature type="non-terminal residue" evidence="3">
    <location>
        <position position="1"/>
    </location>
</feature>
<dbReference type="Pfam" id="PF03629">
    <property type="entry name" value="SASA"/>
    <property type="match status" value="1"/>
</dbReference>
<sequence length="484" mass="54568">LKLASYYGDDMVLQRGPQRAILWGTGSKIGDKVTVEIKGGDRRLQVWTRIIRNKEAEEIIWKIKLPPIKDTFTFNISISSSEGQLLIRDVLFGDVWICSGQSNMDFAMNSIFNSSLELVKSLTFKNIRVLRIGKDESLQPLEDVNIIKTKWSLPTSYSIPSFSAVCWLYAQYIFPSLLYPIGLIQSSTDSSSIEAWSSSEAITKCPESNSDSVRESLLWNAMIHPLLDTTIYGVLWYQGERNALHLSSNVPNYSCQFQALIEDWRSKFHTHSNGETKKDFPFGFVQLASYENDPDIIGTFPDLRWSQTSEQGKVPNADMHKTFMAVAMDLPDFNSPSGAIHPRDKQDVGLRLTLSGRAVAYNDKHVEYEGPFPSKYTKDSRTRGIEITYNNGKMPIEVRSEVGFEVVCCNENTIRCTNDTEWKAAPIETKTNTSVAISYDVCMGIAPSGIRYAWRESPCDFKLCPIYGAETGLPAPPFIKLSRF</sequence>
<evidence type="ECO:0000313" key="3">
    <source>
        <dbReference type="EMBL" id="ESO83416.1"/>
    </source>
</evidence>
<dbReference type="SUPFAM" id="SSF52266">
    <property type="entry name" value="SGNH hydrolase"/>
    <property type="match status" value="1"/>
</dbReference>
<dbReference type="InterPro" id="IPR005181">
    <property type="entry name" value="SASA"/>
</dbReference>
<dbReference type="AlphaFoldDB" id="V3ZRB7"/>
<protein>
    <recommendedName>
        <fullName evidence="2">Sialate O-acetylesterase domain-containing protein</fullName>
    </recommendedName>
</protein>
<dbReference type="Gene3D" id="3.40.50.1110">
    <property type="entry name" value="SGNH hydrolase"/>
    <property type="match status" value="1"/>
</dbReference>
<dbReference type="GO" id="GO:0001681">
    <property type="term" value="F:sialate O-acetylesterase activity"/>
    <property type="evidence" value="ECO:0007669"/>
    <property type="project" value="InterPro"/>
</dbReference>
<organism evidence="3 4">
    <name type="scientific">Lottia gigantea</name>
    <name type="common">Giant owl limpet</name>
    <dbReference type="NCBI Taxonomy" id="225164"/>
    <lineage>
        <taxon>Eukaryota</taxon>
        <taxon>Metazoa</taxon>
        <taxon>Spiralia</taxon>
        <taxon>Lophotrochozoa</taxon>
        <taxon>Mollusca</taxon>
        <taxon>Gastropoda</taxon>
        <taxon>Patellogastropoda</taxon>
        <taxon>Lottioidea</taxon>
        <taxon>Lottiidae</taxon>
        <taxon>Lottia</taxon>
    </lineage>
</organism>
<dbReference type="HOGENOM" id="CLU_015150_1_0_1"/>
<dbReference type="GeneID" id="20233443"/>
<dbReference type="CTD" id="20233443"/>
<feature type="domain" description="Sialate O-acetylesterase" evidence="2">
    <location>
        <begin position="94"/>
        <end position="293"/>
    </location>
</feature>
<dbReference type="OMA" id="DGGTDHP"/>
<evidence type="ECO:0000256" key="1">
    <source>
        <dbReference type="ARBA" id="ARBA00022801"/>
    </source>
</evidence>
<keyword evidence="4" id="KW-1185">Reference proteome</keyword>
<dbReference type="Proteomes" id="UP000030746">
    <property type="component" value="Unassembled WGS sequence"/>
</dbReference>
<name>V3ZRB7_LOTGI</name>
<dbReference type="InterPro" id="IPR039329">
    <property type="entry name" value="SIAE"/>
</dbReference>
<reference evidence="3 4" key="1">
    <citation type="journal article" date="2013" name="Nature">
        <title>Insights into bilaterian evolution from three spiralian genomes.</title>
        <authorList>
            <person name="Simakov O."/>
            <person name="Marletaz F."/>
            <person name="Cho S.J."/>
            <person name="Edsinger-Gonzales E."/>
            <person name="Havlak P."/>
            <person name="Hellsten U."/>
            <person name="Kuo D.H."/>
            <person name="Larsson T."/>
            <person name="Lv J."/>
            <person name="Arendt D."/>
            <person name="Savage R."/>
            <person name="Osoegawa K."/>
            <person name="de Jong P."/>
            <person name="Grimwood J."/>
            <person name="Chapman J.A."/>
            <person name="Shapiro H."/>
            <person name="Aerts A."/>
            <person name="Otillar R.P."/>
            <person name="Terry A.Y."/>
            <person name="Boore J.L."/>
            <person name="Grigoriev I.V."/>
            <person name="Lindberg D.R."/>
            <person name="Seaver E.C."/>
            <person name="Weisblat D.A."/>
            <person name="Putnam N.H."/>
            <person name="Rokhsar D.S."/>
        </authorList>
    </citation>
    <scope>NUCLEOTIDE SEQUENCE [LARGE SCALE GENOMIC DNA]</scope>
</reference>
<dbReference type="InterPro" id="IPR036514">
    <property type="entry name" value="SGNH_hydro_sf"/>
</dbReference>
<dbReference type="EMBL" id="KB203683">
    <property type="protein sequence ID" value="ESO83416.1"/>
    <property type="molecule type" value="Genomic_DNA"/>
</dbReference>
<proteinExistence type="predicted"/>